<dbReference type="Proteomes" id="UP001055811">
    <property type="component" value="Linkage Group LG01"/>
</dbReference>
<dbReference type="EMBL" id="CM042009">
    <property type="protein sequence ID" value="KAI3788932.1"/>
    <property type="molecule type" value="Genomic_DNA"/>
</dbReference>
<gene>
    <name evidence="1" type="ORF">L2E82_01715</name>
</gene>
<organism evidence="1 2">
    <name type="scientific">Cichorium intybus</name>
    <name type="common">Chicory</name>
    <dbReference type="NCBI Taxonomy" id="13427"/>
    <lineage>
        <taxon>Eukaryota</taxon>
        <taxon>Viridiplantae</taxon>
        <taxon>Streptophyta</taxon>
        <taxon>Embryophyta</taxon>
        <taxon>Tracheophyta</taxon>
        <taxon>Spermatophyta</taxon>
        <taxon>Magnoliopsida</taxon>
        <taxon>eudicotyledons</taxon>
        <taxon>Gunneridae</taxon>
        <taxon>Pentapetalae</taxon>
        <taxon>asterids</taxon>
        <taxon>campanulids</taxon>
        <taxon>Asterales</taxon>
        <taxon>Asteraceae</taxon>
        <taxon>Cichorioideae</taxon>
        <taxon>Cichorieae</taxon>
        <taxon>Cichoriinae</taxon>
        <taxon>Cichorium</taxon>
    </lineage>
</organism>
<protein>
    <submittedName>
        <fullName evidence="1">Uncharacterized protein</fullName>
    </submittedName>
</protein>
<name>A0ACB9GZP1_CICIN</name>
<reference evidence="1 2" key="2">
    <citation type="journal article" date="2022" name="Mol. Ecol. Resour.">
        <title>The genomes of chicory, endive, great burdock and yacon provide insights into Asteraceae paleo-polyploidization history and plant inulin production.</title>
        <authorList>
            <person name="Fan W."/>
            <person name="Wang S."/>
            <person name="Wang H."/>
            <person name="Wang A."/>
            <person name="Jiang F."/>
            <person name="Liu H."/>
            <person name="Zhao H."/>
            <person name="Xu D."/>
            <person name="Zhang Y."/>
        </authorList>
    </citation>
    <scope>NUCLEOTIDE SEQUENCE [LARGE SCALE GENOMIC DNA]</scope>
    <source>
        <strain evidence="2">cv. Punajuju</strain>
        <tissue evidence="1">Leaves</tissue>
    </source>
</reference>
<comment type="caution">
    <text evidence="1">The sequence shown here is derived from an EMBL/GenBank/DDBJ whole genome shotgun (WGS) entry which is preliminary data.</text>
</comment>
<sequence>MIKSGLQISEIVCYPQNGLDEPPEAWVCPGTSPFPRPSKRTRLRQSSPSFIASLFCVRCPLSFCLYSSFAAPNSSLIPP</sequence>
<proteinExistence type="predicted"/>
<accession>A0ACB9GZP1</accession>
<keyword evidence="2" id="KW-1185">Reference proteome</keyword>
<evidence type="ECO:0000313" key="1">
    <source>
        <dbReference type="EMBL" id="KAI3788932.1"/>
    </source>
</evidence>
<evidence type="ECO:0000313" key="2">
    <source>
        <dbReference type="Proteomes" id="UP001055811"/>
    </source>
</evidence>
<reference evidence="2" key="1">
    <citation type="journal article" date="2022" name="Mol. Ecol. Resour.">
        <title>The genomes of chicory, endive, great burdock and yacon provide insights into Asteraceae palaeo-polyploidization history and plant inulin production.</title>
        <authorList>
            <person name="Fan W."/>
            <person name="Wang S."/>
            <person name="Wang H."/>
            <person name="Wang A."/>
            <person name="Jiang F."/>
            <person name="Liu H."/>
            <person name="Zhao H."/>
            <person name="Xu D."/>
            <person name="Zhang Y."/>
        </authorList>
    </citation>
    <scope>NUCLEOTIDE SEQUENCE [LARGE SCALE GENOMIC DNA]</scope>
    <source>
        <strain evidence="2">cv. Punajuju</strain>
    </source>
</reference>